<reference evidence="2 3" key="1">
    <citation type="submission" date="2015-04" db="EMBL/GenBank/DDBJ databases">
        <authorList>
            <person name="Heijne W.H."/>
            <person name="Fedorova N.D."/>
            <person name="Nierman W.C."/>
            <person name="Vollebregt A.W."/>
            <person name="Zhao Z."/>
            <person name="Wu L."/>
            <person name="Kumar M."/>
            <person name="Stam H."/>
            <person name="van den Berg M.A."/>
            <person name="Pel H.J."/>
        </authorList>
    </citation>
    <scope>NUCLEOTIDE SEQUENCE [LARGE SCALE GENOMIC DNA]</scope>
    <source>
        <strain evidence="2 3">CBS 393.64</strain>
    </source>
</reference>
<dbReference type="EMBL" id="LASV01000258">
    <property type="protein sequence ID" value="KKA20443.1"/>
    <property type="molecule type" value="Genomic_DNA"/>
</dbReference>
<dbReference type="GeneID" id="25317877"/>
<feature type="compositionally biased region" description="Low complexity" evidence="1">
    <location>
        <begin position="10"/>
        <end position="24"/>
    </location>
</feature>
<name>A0A0F4YS43_RASE3</name>
<gene>
    <name evidence="2" type="ORF">T310_5533</name>
</gene>
<feature type="non-terminal residue" evidence="2">
    <location>
        <position position="1"/>
    </location>
</feature>
<accession>A0A0F4YS43</accession>
<evidence type="ECO:0000256" key="1">
    <source>
        <dbReference type="SAM" id="MobiDB-lite"/>
    </source>
</evidence>
<dbReference type="AlphaFoldDB" id="A0A0F4YS43"/>
<sequence length="149" mass="16769">SRSRGRSPSRNRSGSGSRSQSSCQSRRRARVRPRNRRRHGLRAIRAGVRRHRVVDSIRAADAAGRDAWDADCTRCQKVSRMYTCICVYIPGQAGIQPGFLQMMDRSSRRGDLFPRLALTLIRSEVAAAAAERAKARKIFLTGAIFYLFC</sequence>
<proteinExistence type="predicted"/>
<feature type="compositionally biased region" description="Basic residues" evidence="1">
    <location>
        <begin position="25"/>
        <end position="39"/>
    </location>
</feature>
<dbReference type="RefSeq" id="XP_013327055.1">
    <property type="nucleotide sequence ID" value="XM_013471601.1"/>
</dbReference>
<comment type="caution">
    <text evidence="2">The sequence shown here is derived from an EMBL/GenBank/DDBJ whole genome shotgun (WGS) entry which is preliminary data.</text>
</comment>
<organism evidence="2 3">
    <name type="scientific">Rasamsonia emersonii (strain ATCC 16479 / CBS 393.64 / IMI 116815)</name>
    <dbReference type="NCBI Taxonomy" id="1408163"/>
    <lineage>
        <taxon>Eukaryota</taxon>
        <taxon>Fungi</taxon>
        <taxon>Dikarya</taxon>
        <taxon>Ascomycota</taxon>
        <taxon>Pezizomycotina</taxon>
        <taxon>Eurotiomycetes</taxon>
        <taxon>Eurotiomycetidae</taxon>
        <taxon>Eurotiales</taxon>
        <taxon>Trichocomaceae</taxon>
        <taxon>Rasamsonia</taxon>
    </lineage>
</organism>
<dbReference type="Proteomes" id="UP000053958">
    <property type="component" value="Unassembled WGS sequence"/>
</dbReference>
<feature type="region of interest" description="Disordered" evidence="1">
    <location>
        <begin position="1"/>
        <end position="39"/>
    </location>
</feature>
<protein>
    <submittedName>
        <fullName evidence="2">Uncharacterized protein</fullName>
    </submittedName>
</protein>
<evidence type="ECO:0000313" key="2">
    <source>
        <dbReference type="EMBL" id="KKA20443.1"/>
    </source>
</evidence>
<evidence type="ECO:0000313" key="3">
    <source>
        <dbReference type="Proteomes" id="UP000053958"/>
    </source>
</evidence>
<keyword evidence="3" id="KW-1185">Reference proteome</keyword>